<dbReference type="KEGG" id="cpy:Cphy_0596"/>
<dbReference type="RefSeq" id="WP_012198627.1">
    <property type="nucleotide sequence ID" value="NC_010001.1"/>
</dbReference>
<reference evidence="3" key="1">
    <citation type="submission" date="2007-11" db="EMBL/GenBank/DDBJ databases">
        <title>Complete genome sequence of Clostridium phytofermentans ISDg.</title>
        <authorList>
            <person name="Leschine S.B."/>
            <person name="Warnick T.A."/>
            <person name="Blanchard J.L."/>
            <person name="Schnell D.J."/>
            <person name="Petit E.L."/>
            <person name="LaTouf W.G."/>
            <person name="Copeland A."/>
            <person name="Lucas S."/>
            <person name="Lapidus A."/>
            <person name="Barry K."/>
            <person name="Glavina del Rio T."/>
            <person name="Dalin E."/>
            <person name="Tice H."/>
            <person name="Pitluck S."/>
            <person name="Kiss H."/>
            <person name="Brettin T."/>
            <person name="Bruce D."/>
            <person name="Detter J.C."/>
            <person name="Han C."/>
            <person name="Kuske C."/>
            <person name="Schmutz J."/>
            <person name="Larimer F."/>
            <person name="Land M."/>
            <person name="Hauser L."/>
            <person name="Kyrpides N."/>
            <person name="Kim E.A."/>
            <person name="Richardson P."/>
        </authorList>
    </citation>
    <scope>NUCLEOTIDE SEQUENCE [LARGE SCALE GENOMIC DNA]</scope>
    <source>
        <strain evidence="3">ATCC 700394 / DSM 18823 / ISDg</strain>
    </source>
</reference>
<keyword evidence="3" id="KW-1185">Reference proteome</keyword>
<accession>A9KIY4</accession>
<evidence type="ECO:0000313" key="2">
    <source>
        <dbReference type="EMBL" id="ABX40983.1"/>
    </source>
</evidence>
<dbReference type="STRING" id="357809.Cphy_0596"/>
<dbReference type="Gene3D" id="3.40.190.150">
    <property type="entry name" value="Bordetella uptake gene, domain 1"/>
    <property type="match status" value="1"/>
</dbReference>
<dbReference type="Pfam" id="PF03401">
    <property type="entry name" value="TctC"/>
    <property type="match status" value="1"/>
</dbReference>
<dbReference type="Proteomes" id="UP000000370">
    <property type="component" value="Chromosome"/>
</dbReference>
<dbReference type="PIRSF" id="PIRSF017082">
    <property type="entry name" value="YflP"/>
    <property type="match status" value="1"/>
</dbReference>
<dbReference type="CDD" id="cd07012">
    <property type="entry name" value="PBP2_Bug_TTT"/>
    <property type="match status" value="1"/>
</dbReference>
<protein>
    <recommendedName>
        <fullName evidence="4">Tripartite tricarboxylate transporter substrate binding protein</fullName>
    </recommendedName>
</protein>
<dbReference type="OrthoDB" id="8880247at2"/>
<sequence length="346" mass="36918" precursor="true">MKNKKNLGLIAIVAVIAILALLWPTIQGMLGEKTKEYPTRDISMTVPFNPGGSTDLTGRALAEPMGKILGTNITVANTPGAGGSVGSLAVKNAPTDGYNLLVDGMLAFTSMPIMDTLKTTYKEWDIWLATFTPNVIAVRKDSPYQTIDDLIADLKSRPGELTAGTAGPGSAGHIAIELLKSALGIEYNHVPYQGGNPAIIATLSGEVDFTPQLLVEMEDMIKAGELRALAAFTTEDIVIKDGPTIPSILKTVSNMDTYLPMGETTGLAVPKGLPENVLAKLDSTFESTIKDESFVTFCNNKGFIITGKNREESVEYLSKLSSVVSWALFDAGIAKVSPEELNIPRP</sequence>
<dbReference type="HOGENOM" id="CLU_045683_1_2_9"/>
<dbReference type="InterPro" id="IPR042100">
    <property type="entry name" value="Bug_dom1"/>
</dbReference>
<dbReference type="Gene3D" id="3.40.190.10">
    <property type="entry name" value="Periplasmic binding protein-like II"/>
    <property type="match status" value="1"/>
</dbReference>
<name>A9KIY4_LACP7</name>
<evidence type="ECO:0000256" key="1">
    <source>
        <dbReference type="ARBA" id="ARBA00006987"/>
    </source>
</evidence>
<comment type="similarity">
    <text evidence="1">Belongs to the UPF0065 (bug) family.</text>
</comment>
<dbReference type="PANTHER" id="PTHR42928">
    <property type="entry name" value="TRICARBOXYLATE-BINDING PROTEIN"/>
    <property type="match status" value="1"/>
</dbReference>
<dbReference type="AlphaFoldDB" id="A9KIY4"/>
<organism evidence="2 3">
    <name type="scientific">Lachnoclostridium phytofermentans (strain ATCC 700394 / DSM 18823 / ISDg)</name>
    <name type="common">Clostridium phytofermentans</name>
    <dbReference type="NCBI Taxonomy" id="357809"/>
    <lineage>
        <taxon>Bacteria</taxon>
        <taxon>Bacillati</taxon>
        <taxon>Bacillota</taxon>
        <taxon>Clostridia</taxon>
        <taxon>Lachnospirales</taxon>
        <taxon>Lachnospiraceae</taxon>
    </lineage>
</organism>
<dbReference type="InterPro" id="IPR005064">
    <property type="entry name" value="BUG"/>
</dbReference>
<dbReference type="SUPFAM" id="SSF53850">
    <property type="entry name" value="Periplasmic binding protein-like II"/>
    <property type="match status" value="1"/>
</dbReference>
<gene>
    <name evidence="2" type="ordered locus">Cphy_0596</name>
</gene>
<evidence type="ECO:0008006" key="4">
    <source>
        <dbReference type="Google" id="ProtNLM"/>
    </source>
</evidence>
<dbReference type="eggNOG" id="COG3181">
    <property type="taxonomic scope" value="Bacteria"/>
</dbReference>
<dbReference type="EMBL" id="CP000885">
    <property type="protein sequence ID" value="ABX40983.1"/>
    <property type="molecule type" value="Genomic_DNA"/>
</dbReference>
<dbReference type="PANTHER" id="PTHR42928:SF5">
    <property type="entry name" value="BLR1237 PROTEIN"/>
    <property type="match status" value="1"/>
</dbReference>
<proteinExistence type="inferred from homology"/>
<evidence type="ECO:0000313" key="3">
    <source>
        <dbReference type="Proteomes" id="UP000000370"/>
    </source>
</evidence>